<dbReference type="SMART" id="SM00490">
    <property type="entry name" value="HELICc"/>
    <property type="match status" value="1"/>
</dbReference>
<feature type="domain" description="Helicase C-terminal" evidence="2">
    <location>
        <begin position="1"/>
        <end position="144"/>
    </location>
</feature>
<dbReference type="InterPro" id="IPR027417">
    <property type="entry name" value="P-loop_NTPase"/>
</dbReference>
<dbReference type="EMBL" id="ML995982">
    <property type="protein sequence ID" value="KAF2763645.1"/>
    <property type="molecule type" value="Genomic_DNA"/>
</dbReference>
<feature type="non-terminal residue" evidence="3">
    <location>
        <position position="144"/>
    </location>
</feature>
<dbReference type="OrthoDB" id="448448at2759"/>
<sequence length="144" mass="16440">RHHKVLIFSPYIAPLEMVKDGLRRDGIRAEVFDGTLSERRRSELVDAFESRTTLDGEDLKVLLISSKAGGVGLTLLSATDIIMMDPEWSEALRTQCISRALRIGQKYQVSIFSLYCWHSIEREVLVKRKFKMQKVDGVMKNQGL</sequence>
<dbReference type="AlphaFoldDB" id="A0A6G1KSR0"/>
<dbReference type="PANTHER" id="PTHR45629:SF7">
    <property type="entry name" value="DNA EXCISION REPAIR PROTEIN ERCC-6-RELATED"/>
    <property type="match status" value="1"/>
</dbReference>
<dbReference type="Pfam" id="PF00271">
    <property type="entry name" value="Helicase_C"/>
    <property type="match status" value="1"/>
</dbReference>
<dbReference type="PANTHER" id="PTHR45629">
    <property type="entry name" value="SNF2/RAD54 FAMILY MEMBER"/>
    <property type="match status" value="1"/>
</dbReference>
<dbReference type="Proteomes" id="UP000799436">
    <property type="component" value="Unassembled WGS sequence"/>
</dbReference>
<organism evidence="3 4">
    <name type="scientific">Teratosphaeria nubilosa</name>
    <dbReference type="NCBI Taxonomy" id="161662"/>
    <lineage>
        <taxon>Eukaryota</taxon>
        <taxon>Fungi</taxon>
        <taxon>Dikarya</taxon>
        <taxon>Ascomycota</taxon>
        <taxon>Pezizomycotina</taxon>
        <taxon>Dothideomycetes</taxon>
        <taxon>Dothideomycetidae</taxon>
        <taxon>Mycosphaerellales</taxon>
        <taxon>Teratosphaeriaceae</taxon>
        <taxon>Teratosphaeria</taxon>
    </lineage>
</organism>
<dbReference type="SUPFAM" id="SSF52540">
    <property type="entry name" value="P-loop containing nucleoside triphosphate hydrolases"/>
    <property type="match status" value="1"/>
</dbReference>
<gene>
    <name evidence="3" type="ORF">EJ03DRAFT_246657</name>
</gene>
<dbReference type="InterPro" id="IPR001650">
    <property type="entry name" value="Helicase_C-like"/>
</dbReference>
<evidence type="ECO:0000313" key="4">
    <source>
        <dbReference type="Proteomes" id="UP000799436"/>
    </source>
</evidence>
<dbReference type="InterPro" id="IPR050496">
    <property type="entry name" value="SNF2_RAD54_helicase_repair"/>
</dbReference>
<evidence type="ECO:0000259" key="2">
    <source>
        <dbReference type="PROSITE" id="PS51194"/>
    </source>
</evidence>
<accession>A0A6G1KSR0</accession>
<dbReference type="CDD" id="cd18793">
    <property type="entry name" value="SF2_C_SNF"/>
    <property type="match status" value="1"/>
</dbReference>
<name>A0A6G1KSR0_9PEZI</name>
<proteinExistence type="predicted"/>
<keyword evidence="4" id="KW-1185">Reference proteome</keyword>
<dbReference type="Gene3D" id="3.40.50.300">
    <property type="entry name" value="P-loop containing nucleotide triphosphate hydrolases"/>
    <property type="match status" value="1"/>
</dbReference>
<feature type="non-terminal residue" evidence="3">
    <location>
        <position position="1"/>
    </location>
</feature>
<evidence type="ECO:0000313" key="3">
    <source>
        <dbReference type="EMBL" id="KAF2763645.1"/>
    </source>
</evidence>
<evidence type="ECO:0000256" key="1">
    <source>
        <dbReference type="ARBA" id="ARBA00022801"/>
    </source>
</evidence>
<dbReference type="PROSITE" id="PS51194">
    <property type="entry name" value="HELICASE_CTER"/>
    <property type="match status" value="1"/>
</dbReference>
<protein>
    <submittedName>
        <fullName evidence="3">P-loop containing nucleoside triphosphate hydrolase protein</fullName>
    </submittedName>
</protein>
<keyword evidence="1 3" id="KW-0378">Hydrolase</keyword>
<reference evidence="3" key="1">
    <citation type="journal article" date="2020" name="Stud. Mycol.">
        <title>101 Dothideomycetes genomes: a test case for predicting lifestyles and emergence of pathogens.</title>
        <authorList>
            <person name="Haridas S."/>
            <person name="Albert R."/>
            <person name="Binder M."/>
            <person name="Bloem J."/>
            <person name="Labutti K."/>
            <person name="Salamov A."/>
            <person name="Andreopoulos B."/>
            <person name="Baker S."/>
            <person name="Barry K."/>
            <person name="Bills G."/>
            <person name="Bluhm B."/>
            <person name="Cannon C."/>
            <person name="Castanera R."/>
            <person name="Culley D."/>
            <person name="Daum C."/>
            <person name="Ezra D."/>
            <person name="Gonzalez J."/>
            <person name="Henrissat B."/>
            <person name="Kuo A."/>
            <person name="Liang C."/>
            <person name="Lipzen A."/>
            <person name="Lutzoni F."/>
            <person name="Magnuson J."/>
            <person name="Mondo S."/>
            <person name="Nolan M."/>
            <person name="Ohm R."/>
            <person name="Pangilinan J."/>
            <person name="Park H.-J."/>
            <person name="Ramirez L."/>
            <person name="Alfaro M."/>
            <person name="Sun H."/>
            <person name="Tritt A."/>
            <person name="Yoshinaga Y."/>
            <person name="Zwiers L.-H."/>
            <person name="Turgeon B."/>
            <person name="Goodwin S."/>
            <person name="Spatafora J."/>
            <person name="Crous P."/>
            <person name="Grigoriev I."/>
        </authorList>
    </citation>
    <scope>NUCLEOTIDE SEQUENCE</scope>
    <source>
        <strain evidence="3">CBS 116005</strain>
    </source>
</reference>
<dbReference type="GO" id="GO:0016787">
    <property type="term" value="F:hydrolase activity"/>
    <property type="evidence" value="ECO:0007669"/>
    <property type="project" value="UniProtKB-KW"/>
</dbReference>
<dbReference type="InterPro" id="IPR049730">
    <property type="entry name" value="SNF2/RAD54-like_C"/>
</dbReference>